<gene>
    <name evidence="3" type="ORF">WSS_A34312</name>
</gene>
<feature type="transmembrane region" description="Helical" evidence="2">
    <location>
        <begin position="207"/>
        <end position="224"/>
    </location>
</feature>
<dbReference type="Proteomes" id="UP000005951">
    <property type="component" value="Unassembled WGS sequence"/>
</dbReference>
<feature type="transmembrane region" description="Helical" evidence="2">
    <location>
        <begin position="230"/>
        <end position="255"/>
    </location>
</feature>
<keyword evidence="2" id="KW-0472">Membrane</keyword>
<feature type="transmembrane region" description="Helical" evidence="2">
    <location>
        <begin position="267"/>
        <end position="295"/>
    </location>
</feature>
<proteinExistence type="predicted"/>
<evidence type="ECO:0000313" key="3">
    <source>
        <dbReference type="EMBL" id="EKT78092.1"/>
    </source>
</evidence>
<accession>K8XIG9</accession>
<dbReference type="AlphaFoldDB" id="K8XIG9"/>
<feature type="compositionally biased region" description="Low complexity" evidence="1">
    <location>
        <begin position="406"/>
        <end position="417"/>
    </location>
</feature>
<feature type="transmembrane region" description="Helical" evidence="2">
    <location>
        <begin position="136"/>
        <end position="157"/>
    </location>
</feature>
<evidence type="ECO:0008006" key="5">
    <source>
        <dbReference type="Google" id="ProtNLM"/>
    </source>
</evidence>
<name>K8XIG9_RHOOP</name>
<reference evidence="3 4" key="1">
    <citation type="journal article" date="2013" name="Genome Announc.">
        <title>Draft Genome Sequence of Rhodococcus opacus Strain M213 Shows a Diverse Catabolic Potential.</title>
        <authorList>
            <person name="Pathak A."/>
            <person name="Green S.J."/>
            <person name="Ogram A."/>
            <person name="Chauhan A."/>
        </authorList>
    </citation>
    <scope>NUCLEOTIDE SEQUENCE [LARGE SCALE GENOMIC DNA]</scope>
    <source>
        <strain evidence="3 4">M213</strain>
    </source>
</reference>
<feature type="compositionally biased region" description="Low complexity" evidence="1">
    <location>
        <begin position="378"/>
        <end position="391"/>
    </location>
</feature>
<feature type="transmembrane region" description="Helical" evidence="2">
    <location>
        <begin position="93"/>
        <end position="115"/>
    </location>
</feature>
<dbReference type="RefSeq" id="WP_005262985.1">
    <property type="nucleotide sequence ID" value="NZ_AJYC02000115.1"/>
</dbReference>
<feature type="region of interest" description="Disordered" evidence="1">
    <location>
        <begin position="466"/>
        <end position="486"/>
    </location>
</feature>
<comment type="caution">
    <text evidence="3">The sequence shown here is derived from an EMBL/GenBank/DDBJ whole genome shotgun (WGS) entry which is preliminary data.</text>
</comment>
<feature type="region of interest" description="Disordered" evidence="1">
    <location>
        <begin position="331"/>
        <end position="447"/>
    </location>
</feature>
<dbReference type="EMBL" id="AJYC02000115">
    <property type="protein sequence ID" value="EKT78092.1"/>
    <property type="molecule type" value="Genomic_DNA"/>
</dbReference>
<keyword evidence="2" id="KW-1133">Transmembrane helix</keyword>
<protein>
    <recommendedName>
        <fullName evidence="5">TrbL/VirB6 plasmid conjugal transfer protein</fullName>
    </recommendedName>
</protein>
<evidence type="ECO:0000256" key="2">
    <source>
        <dbReference type="SAM" id="Phobius"/>
    </source>
</evidence>
<organism evidence="3 4">
    <name type="scientific">Rhodococcus opacus M213</name>
    <dbReference type="NCBI Taxonomy" id="1129896"/>
    <lineage>
        <taxon>Bacteria</taxon>
        <taxon>Bacillati</taxon>
        <taxon>Actinomycetota</taxon>
        <taxon>Actinomycetes</taxon>
        <taxon>Mycobacteriales</taxon>
        <taxon>Nocardiaceae</taxon>
        <taxon>Rhodococcus</taxon>
    </lineage>
</organism>
<evidence type="ECO:0000313" key="4">
    <source>
        <dbReference type="Proteomes" id="UP000005951"/>
    </source>
</evidence>
<keyword evidence="2" id="KW-0812">Transmembrane</keyword>
<evidence type="ECO:0000256" key="1">
    <source>
        <dbReference type="SAM" id="MobiDB-lite"/>
    </source>
</evidence>
<feature type="compositionally biased region" description="Low complexity" evidence="1">
    <location>
        <begin position="432"/>
        <end position="447"/>
    </location>
</feature>
<sequence>MSWWDTIGNGAMCGGSFGTNLGACKDAAGAAVGQAADAAAAPAVAAADGVFEKFAAWVGQAAGDLLVSSMTWWLSTDSINIDSGKVLAGERPIQLLVTFILMAGVFCTAILMSLTRRGKPLVDMLTGAAKYVIIQSLALVVLSQALAWGDVAAATLVADGAENFGPKVSELLGLQAISNPAMLALVAMVCWFLSLVQWVFGFLRQGGIVVLAAMISIAAAGQLFPWGRQWFPRIASMLVALVLYKPMAAIIYTLGFKLMGEAGTDNVLESVMVGAMVLVIAVISLPGMMAFFAWVGTPSSPGVSSATTAAELGAVGVGGADLMSKMNSWGGAGGEATTGGSDPLASYMQNTGPGSGPNDVDPGPGAHNLPDPQPWETPGGAEPDAGAPGSGTAPGMENPAASDQLGPHGAPAAGTGAQDAENVGSAAGSGGTAAATGTEAAAGAATGGVAVAAKEGAAAVGEAAQRVGEAANAGAQAMTGSDPDQN</sequence>
<feature type="transmembrane region" description="Helical" evidence="2">
    <location>
        <begin position="177"/>
        <end position="200"/>
    </location>
</feature>